<proteinExistence type="predicted"/>
<evidence type="ECO:0000313" key="4">
    <source>
        <dbReference type="Proteomes" id="UP000250831"/>
    </source>
</evidence>
<sequence length="797" mass="89094">MMKIQSSQVAGLFFIGMSCLAIPAAQAQQSSTVRRIYISPKGSDQNTGTSVKPFATADAALRAAEKYKKGKAGYGIEIIFNGGTYYLDKPIQLLANHSGSKRQPLKIKAADGKQVILSGGRTLDLKWEQGDKGIWKAKVPAGVSFQSLYANEKHLVRARYPNYDASILPFQGYASDALSPARIATWKNPTGGIVHALHAGRWGGFHYRITGKEDSSKVMLEGGEQNNRPSKMHETYRFVENIFEELDTAQEWYLDEATATLYYMPSHGKDPNQLKFVAPQLESLITISGSASGPVHDIEISGLCFTHTAPTFMKTSEPLLRSDWTIYRQGAVKIEGAENCTLRANDFVELGGNAVFVSNYNRGVKISGNRIEQIGAGGINFVGDPEAVRSPAFRYEKFVPLSQIDTLRGPKTNNYPMDCEASDNMIHTIGLIEKQVAGVQVSMAESLRILHNTIYNVPRAGINVGDGTWGGHEIAYNDIFNTVLETSDHGAFNSWGRDRFWHPDRKEMDQMTAAHPNLILLDAVRTTKIHDNRFRCDHGWDIDLDDGSSNYEIYNNLCLSGGLKLREGFYRKVYNNVMINNGFHPHVWFKDSHDIFRDNLVMHSHQDIQVKYWGDEVDHNIYTRKEDLLKDQTKGVEKHGRVVPLNFVDAIQGDFRLKDWKGNGFTNFDMLHFGVKDKRLKSLAASPEIPQLIRSGAKEQGLKWGWKGGQFKSVETLGEQSAAGLQSIAGVLVLQLDEKSTLYKSGLRANDVILDYQGEKIEKLTDLQQAIKKLIHADQPKVVVVRNQQQQKLALQL</sequence>
<evidence type="ECO:0000259" key="2">
    <source>
        <dbReference type="Pfam" id="PF13180"/>
    </source>
</evidence>
<dbReference type="InterPro" id="IPR036034">
    <property type="entry name" value="PDZ_sf"/>
</dbReference>
<dbReference type="PROSITE" id="PS51257">
    <property type="entry name" value="PROKAR_LIPOPROTEIN"/>
    <property type="match status" value="1"/>
</dbReference>
<dbReference type="EMBL" id="QCXX01000013">
    <property type="protein sequence ID" value="PUV21100.1"/>
    <property type="molecule type" value="Genomic_DNA"/>
</dbReference>
<name>A0A363NK75_9SPHI</name>
<organism evidence="3 4">
    <name type="scientific">Sphingobacterium athyrii</name>
    <dbReference type="NCBI Taxonomy" id="2152717"/>
    <lineage>
        <taxon>Bacteria</taxon>
        <taxon>Pseudomonadati</taxon>
        <taxon>Bacteroidota</taxon>
        <taxon>Sphingobacteriia</taxon>
        <taxon>Sphingobacteriales</taxon>
        <taxon>Sphingobacteriaceae</taxon>
        <taxon>Sphingobacterium</taxon>
    </lineage>
</organism>
<accession>A0A363NK75</accession>
<feature type="chain" id="PRO_5016777784" evidence="1">
    <location>
        <begin position="28"/>
        <end position="797"/>
    </location>
</feature>
<dbReference type="Proteomes" id="UP000250831">
    <property type="component" value="Unassembled WGS sequence"/>
</dbReference>
<dbReference type="SUPFAM" id="SSF51126">
    <property type="entry name" value="Pectin lyase-like"/>
    <property type="match status" value="1"/>
</dbReference>
<dbReference type="InterPro" id="IPR011050">
    <property type="entry name" value="Pectin_lyase_fold/virulence"/>
</dbReference>
<dbReference type="RefSeq" id="WP_108637115.1">
    <property type="nucleotide sequence ID" value="NZ_QCXX01000013.1"/>
</dbReference>
<comment type="caution">
    <text evidence="3">The sequence shown here is derived from an EMBL/GenBank/DDBJ whole genome shotgun (WGS) entry which is preliminary data.</text>
</comment>
<dbReference type="Gene3D" id="2.160.20.10">
    <property type="entry name" value="Single-stranded right-handed beta-helix, Pectin lyase-like"/>
    <property type="match status" value="2"/>
</dbReference>
<feature type="signal peptide" evidence="1">
    <location>
        <begin position="1"/>
        <end position="27"/>
    </location>
</feature>
<reference evidence="3 4" key="1">
    <citation type="submission" date="2018-04" db="EMBL/GenBank/DDBJ databases">
        <title>Sphingobacterium sp. M46 Genome.</title>
        <authorList>
            <person name="Cheng J."/>
            <person name="Li Y."/>
        </authorList>
    </citation>
    <scope>NUCLEOTIDE SEQUENCE [LARGE SCALE GENOMIC DNA]</scope>
    <source>
        <strain evidence="3 4">M46</strain>
    </source>
</reference>
<dbReference type="OrthoDB" id="9808066at2"/>
<protein>
    <submittedName>
        <fullName evidence="3">Peptide-binding protein</fullName>
    </submittedName>
</protein>
<keyword evidence="4" id="KW-1185">Reference proteome</keyword>
<dbReference type="InterPro" id="IPR001478">
    <property type="entry name" value="PDZ"/>
</dbReference>
<feature type="domain" description="PDZ" evidence="2">
    <location>
        <begin position="721"/>
        <end position="796"/>
    </location>
</feature>
<dbReference type="PANTHER" id="PTHR36453">
    <property type="entry name" value="SECRETED PROTEIN-RELATED"/>
    <property type="match status" value="1"/>
</dbReference>
<dbReference type="SMART" id="SM00710">
    <property type="entry name" value="PbH1"/>
    <property type="match status" value="3"/>
</dbReference>
<gene>
    <name evidence="3" type="ORF">DCO56_28735</name>
</gene>
<keyword evidence="1" id="KW-0732">Signal</keyword>
<dbReference type="Pfam" id="PF13180">
    <property type="entry name" value="PDZ_2"/>
    <property type="match status" value="1"/>
</dbReference>
<dbReference type="SUPFAM" id="SSF50156">
    <property type="entry name" value="PDZ domain-like"/>
    <property type="match status" value="1"/>
</dbReference>
<dbReference type="AlphaFoldDB" id="A0A363NK75"/>
<evidence type="ECO:0000313" key="3">
    <source>
        <dbReference type="EMBL" id="PUV21100.1"/>
    </source>
</evidence>
<evidence type="ECO:0000256" key="1">
    <source>
        <dbReference type="SAM" id="SignalP"/>
    </source>
</evidence>
<dbReference type="InterPro" id="IPR006626">
    <property type="entry name" value="PbH1"/>
</dbReference>
<dbReference type="InterPro" id="IPR012334">
    <property type="entry name" value="Pectin_lyas_fold"/>
</dbReference>
<dbReference type="PANTHER" id="PTHR36453:SF1">
    <property type="entry name" value="RIGHT HANDED BETA HELIX DOMAIN-CONTAINING PROTEIN"/>
    <property type="match status" value="1"/>
</dbReference>
<dbReference type="Gene3D" id="2.30.42.10">
    <property type="match status" value="1"/>
</dbReference>